<name>A0A518BID3_9BACT</name>
<protein>
    <submittedName>
        <fullName evidence="3">Uncharacterized protein</fullName>
    </submittedName>
</protein>
<keyword evidence="2" id="KW-0472">Membrane</keyword>
<feature type="compositionally biased region" description="Basic and acidic residues" evidence="1">
    <location>
        <begin position="259"/>
        <end position="273"/>
    </location>
</feature>
<evidence type="ECO:0000256" key="2">
    <source>
        <dbReference type="SAM" id="Phobius"/>
    </source>
</evidence>
<gene>
    <name evidence="3" type="ORF">Pla133_18160</name>
</gene>
<sequence>MSQDRVDLALQALRDSEGLEPADRTLEVRLLAQHRWTRRRPRLLPLLVATSALTGIAFAAGGGVDWLRSLWVTVEVDGARVEGPLGDGEQQALLFTTDSGGEARVQVSNESLPEGGSRRQMSIEHREDGRVEVEESDDVFGAPVRELQWVSIGDLDGLAPIFDGRDAEGHVATLYLDRGPAGPRLLLFRPHQDAGRAVVTSRLPDLPPDSAPLVECELLDGGDLAVHLSAAQAFDLELLVRLSEGAAQAPAPPTTLETQDGRIKVRLEPERPR</sequence>
<dbReference type="Proteomes" id="UP000316921">
    <property type="component" value="Chromosome"/>
</dbReference>
<feature type="region of interest" description="Disordered" evidence="1">
    <location>
        <begin position="247"/>
        <end position="273"/>
    </location>
</feature>
<dbReference type="AlphaFoldDB" id="A0A518BID3"/>
<dbReference type="EMBL" id="CP036287">
    <property type="protein sequence ID" value="QDU66740.1"/>
    <property type="molecule type" value="Genomic_DNA"/>
</dbReference>
<dbReference type="KEGG" id="pbap:Pla133_18160"/>
<dbReference type="RefSeq" id="WP_145064549.1">
    <property type="nucleotide sequence ID" value="NZ_CP036287.1"/>
</dbReference>
<organism evidence="3 4">
    <name type="scientific">Engelhardtia mirabilis</name>
    <dbReference type="NCBI Taxonomy" id="2528011"/>
    <lineage>
        <taxon>Bacteria</taxon>
        <taxon>Pseudomonadati</taxon>
        <taxon>Planctomycetota</taxon>
        <taxon>Planctomycetia</taxon>
        <taxon>Planctomycetia incertae sedis</taxon>
        <taxon>Engelhardtia</taxon>
    </lineage>
</organism>
<evidence type="ECO:0000313" key="4">
    <source>
        <dbReference type="Proteomes" id="UP000316921"/>
    </source>
</evidence>
<feature type="region of interest" description="Disordered" evidence="1">
    <location>
        <begin position="110"/>
        <end position="129"/>
    </location>
</feature>
<evidence type="ECO:0000256" key="1">
    <source>
        <dbReference type="SAM" id="MobiDB-lite"/>
    </source>
</evidence>
<keyword evidence="2" id="KW-1133">Transmembrane helix</keyword>
<proteinExistence type="predicted"/>
<evidence type="ECO:0000313" key="3">
    <source>
        <dbReference type="EMBL" id="QDU66740.1"/>
    </source>
</evidence>
<keyword evidence="4" id="KW-1185">Reference proteome</keyword>
<reference evidence="3 4" key="1">
    <citation type="submission" date="2019-02" db="EMBL/GenBank/DDBJ databases">
        <title>Deep-cultivation of Planctomycetes and their phenomic and genomic characterization uncovers novel biology.</title>
        <authorList>
            <person name="Wiegand S."/>
            <person name="Jogler M."/>
            <person name="Boedeker C."/>
            <person name="Pinto D."/>
            <person name="Vollmers J."/>
            <person name="Rivas-Marin E."/>
            <person name="Kohn T."/>
            <person name="Peeters S.H."/>
            <person name="Heuer A."/>
            <person name="Rast P."/>
            <person name="Oberbeckmann S."/>
            <person name="Bunk B."/>
            <person name="Jeske O."/>
            <person name="Meyerdierks A."/>
            <person name="Storesund J.E."/>
            <person name="Kallscheuer N."/>
            <person name="Luecker S."/>
            <person name="Lage O.M."/>
            <person name="Pohl T."/>
            <person name="Merkel B.J."/>
            <person name="Hornburger P."/>
            <person name="Mueller R.-W."/>
            <person name="Bruemmer F."/>
            <person name="Labrenz M."/>
            <person name="Spormann A.M."/>
            <person name="Op den Camp H."/>
            <person name="Overmann J."/>
            <person name="Amann R."/>
            <person name="Jetten M.S.M."/>
            <person name="Mascher T."/>
            <person name="Medema M.H."/>
            <person name="Devos D.P."/>
            <person name="Kaster A.-K."/>
            <person name="Ovreas L."/>
            <person name="Rohde M."/>
            <person name="Galperin M.Y."/>
            <person name="Jogler C."/>
        </authorList>
    </citation>
    <scope>NUCLEOTIDE SEQUENCE [LARGE SCALE GENOMIC DNA]</scope>
    <source>
        <strain evidence="3 4">Pla133</strain>
    </source>
</reference>
<feature type="transmembrane region" description="Helical" evidence="2">
    <location>
        <begin position="43"/>
        <end position="64"/>
    </location>
</feature>
<keyword evidence="2" id="KW-0812">Transmembrane</keyword>
<accession>A0A518BID3</accession>